<keyword evidence="11" id="KW-0066">ATP synthesis</keyword>
<evidence type="ECO:0000256" key="13">
    <source>
        <dbReference type="SAM" id="Phobius"/>
    </source>
</evidence>
<keyword evidence="8 12" id="KW-0406">Ion transport</keyword>
<keyword evidence="9 12" id="KW-0496">Mitochondrion</keyword>
<comment type="subcellular location">
    <subcellularLocation>
        <location evidence="1 12">Mitochondrion membrane</location>
        <topology evidence="1 12">Single-pass membrane protein</topology>
    </subcellularLocation>
</comment>
<evidence type="ECO:0000256" key="2">
    <source>
        <dbReference type="ARBA" id="ARBA00008892"/>
    </source>
</evidence>
<organism evidence="14">
    <name type="scientific">Uraeotyphlus cf. oxyurus MW-212</name>
    <dbReference type="NCBI Taxonomy" id="262585"/>
    <lineage>
        <taxon>Eukaryota</taxon>
        <taxon>Metazoa</taxon>
        <taxon>Chordata</taxon>
        <taxon>Craniata</taxon>
        <taxon>Vertebrata</taxon>
        <taxon>Euteleostomi</taxon>
        <taxon>Amphibia</taxon>
        <taxon>Gymnophiona</taxon>
        <taxon>Ichthyophiidae</taxon>
        <taxon>Uraeotyphlus</taxon>
    </lineage>
</organism>
<protein>
    <recommendedName>
        <fullName evidence="12">ATP synthase complex subunit 8</fullName>
    </recommendedName>
</protein>
<keyword evidence="6 12" id="KW-0375">Hydrogen ion transport</keyword>
<dbReference type="CTD" id="4509"/>
<geneLocation type="mitochondrion" evidence="14"/>
<accession>Q64JP1</accession>
<keyword evidence="7 13" id="KW-1133">Transmembrane helix</keyword>
<evidence type="ECO:0000256" key="12">
    <source>
        <dbReference type="RuleBase" id="RU003661"/>
    </source>
</evidence>
<dbReference type="GO" id="GO:0045259">
    <property type="term" value="C:proton-transporting ATP synthase complex"/>
    <property type="evidence" value="ECO:0007669"/>
    <property type="project" value="UniProtKB-KW"/>
</dbReference>
<feature type="transmembrane region" description="Helical" evidence="13">
    <location>
        <begin position="6"/>
        <end position="25"/>
    </location>
</feature>
<gene>
    <name evidence="14" type="primary">ATP8</name>
</gene>
<evidence type="ECO:0000256" key="10">
    <source>
        <dbReference type="ARBA" id="ARBA00023136"/>
    </source>
</evidence>
<keyword evidence="3 12" id="KW-0813">Transport</keyword>
<evidence type="ECO:0000256" key="3">
    <source>
        <dbReference type="ARBA" id="ARBA00022448"/>
    </source>
</evidence>
<dbReference type="PANTHER" id="PTHR39937:SF1">
    <property type="entry name" value="ATP SYNTHASE PROTEIN 8"/>
    <property type="match status" value="1"/>
</dbReference>
<dbReference type="AlphaFoldDB" id="Q64JP1"/>
<reference evidence="14" key="1">
    <citation type="journal article" date="2004" name="Mol. Phylogenet. Evol.">
        <title>Phylogeny of caecilian amphibians (Gymnophiona) based on complete mitochondrial genomes and nuclear RAG1.</title>
        <authorList>
            <person name="San Mauro D."/>
            <person name="Gower D.J."/>
            <person name="Oommen O.V."/>
            <person name="Wilkinson M."/>
            <person name="Zardoya R."/>
        </authorList>
    </citation>
    <scope>NUCLEOTIDE SEQUENCE</scope>
</reference>
<evidence type="ECO:0000256" key="7">
    <source>
        <dbReference type="ARBA" id="ARBA00022989"/>
    </source>
</evidence>
<evidence type="ECO:0000256" key="8">
    <source>
        <dbReference type="ARBA" id="ARBA00023065"/>
    </source>
</evidence>
<evidence type="ECO:0000256" key="9">
    <source>
        <dbReference type="ARBA" id="ARBA00023128"/>
    </source>
</evidence>
<dbReference type="RefSeq" id="YP_089620.1">
    <property type="nucleotide sequence ID" value="NC_006305.1"/>
</dbReference>
<evidence type="ECO:0000256" key="4">
    <source>
        <dbReference type="ARBA" id="ARBA00022547"/>
    </source>
</evidence>
<name>Q64JP1_9AMPH</name>
<keyword evidence="10 13" id="KW-0472">Membrane</keyword>
<sequence>MPQLYPAPWFMIFMLTWFIFLLVSLTKTTKHLPENNILPKSEKLSTTMWTWPWH</sequence>
<keyword evidence="5 12" id="KW-0812">Transmembrane</keyword>
<dbReference type="GO" id="GO:0031966">
    <property type="term" value="C:mitochondrial membrane"/>
    <property type="evidence" value="ECO:0007669"/>
    <property type="project" value="UniProtKB-SubCell"/>
</dbReference>
<dbReference type="GeneID" id="3077199"/>
<dbReference type="EMBL" id="AY456254">
    <property type="protein sequence ID" value="AAS13748.1"/>
    <property type="molecule type" value="Genomic_DNA"/>
</dbReference>
<dbReference type="GO" id="GO:0015986">
    <property type="term" value="P:proton motive force-driven ATP synthesis"/>
    <property type="evidence" value="ECO:0007669"/>
    <property type="project" value="InterPro"/>
</dbReference>
<dbReference type="GO" id="GO:0015078">
    <property type="term" value="F:proton transmembrane transporter activity"/>
    <property type="evidence" value="ECO:0007669"/>
    <property type="project" value="InterPro"/>
</dbReference>
<evidence type="ECO:0000256" key="1">
    <source>
        <dbReference type="ARBA" id="ARBA00004304"/>
    </source>
</evidence>
<evidence type="ECO:0000256" key="5">
    <source>
        <dbReference type="ARBA" id="ARBA00022692"/>
    </source>
</evidence>
<evidence type="ECO:0000256" key="6">
    <source>
        <dbReference type="ARBA" id="ARBA00022781"/>
    </source>
</evidence>
<keyword evidence="4 12" id="KW-0138">CF(0)</keyword>
<dbReference type="InterPro" id="IPR050635">
    <property type="entry name" value="ATPase_protein_8"/>
</dbReference>
<evidence type="ECO:0000256" key="11">
    <source>
        <dbReference type="ARBA" id="ARBA00023310"/>
    </source>
</evidence>
<evidence type="ECO:0000313" key="14">
    <source>
        <dbReference type="EMBL" id="AAS13748.1"/>
    </source>
</evidence>
<proteinExistence type="inferred from homology"/>
<dbReference type="PANTHER" id="PTHR39937">
    <property type="entry name" value="ATP SYNTHASE PROTEIN 8"/>
    <property type="match status" value="1"/>
</dbReference>
<comment type="similarity">
    <text evidence="2 12">Belongs to the ATPase protein 8 family.</text>
</comment>
<dbReference type="InterPro" id="IPR001421">
    <property type="entry name" value="ATP8_metazoa"/>
</dbReference>
<dbReference type="Pfam" id="PF00895">
    <property type="entry name" value="ATP-synt_8"/>
    <property type="match status" value="1"/>
</dbReference>